<keyword evidence="7 9" id="KW-0811">Translocation</keyword>
<comment type="caution">
    <text evidence="11">The sequence shown here is derived from an EMBL/GenBank/DDBJ whole genome shotgun (WGS) entry which is preliminary data.</text>
</comment>
<evidence type="ECO:0000256" key="8">
    <source>
        <dbReference type="ARBA" id="ARBA00023136"/>
    </source>
</evidence>
<evidence type="ECO:0000256" key="6">
    <source>
        <dbReference type="ARBA" id="ARBA00022989"/>
    </source>
</evidence>
<dbReference type="HAMAP" id="MF_00237">
    <property type="entry name" value="TatB"/>
    <property type="match status" value="1"/>
</dbReference>
<comment type="subunit">
    <text evidence="9">The Tat system comprises two distinct complexes: a TatABC complex, containing multiple copies of TatA, TatB and TatC subunits, and a separate TatA complex, containing only TatA subunits. Substrates initially bind to the TatABC complex, which probably triggers association of the separate TatA complex to form the active translocon.</text>
</comment>
<keyword evidence="8 9" id="KW-0472">Membrane</keyword>
<dbReference type="RefSeq" id="WP_345717521.1">
    <property type="nucleotide sequence ID" value="NZ_BAABFP010000007.1"/>
</dbReference>
<feature type="compositionally biased region" description="Low complexity" evidence="10">
    <location>
        <begin position="112"/>
        <end position="124"/>
    </location>
</feature>
<evidence type="ECO:0000256" key="2">
    <source>
        <dbReference type="ARBA" id="ARBA00022448"/>
    </source>
</evidence>
<dbReference type="Pfam" id="PF02416">
    <property type="entry name" value="TatA_B_E"/>
    <property type="match status" value="1"/>
</dbReference>
<evidence type="ECO:0000256" key="3">
    <source>
        <dbReference type="ARBA" id="ARBA00022475"/>
    </source>
</evidence>
<comment type="similarity">
    <text evidence="9">Belongs to the TatB family.</text>
</comment>
<evidence type="ECO:0000256" key="5">
    <source>
        <dbReference type="ARBA" id="ARBA00022927"/>
    </source>
</evidence>
<proteinExistence type="inferred from homology"/>
<comment type="function">
    <text evidence="9">Part of the twin-arginine translocation (Tat) system that transports large folded proteins containing a characteristic twin-arginine motif in their signal peptide across membranes. Together with TatC, TatB is part of a receptor directly interacting with Tat signal peptides. TatB may form an oligomeric binding site that transiently accommodates folded Tat precursor proteins before their translocation.</text>
</comment>
<evidence type="ECO:0000313" key="12">
    <source>
        <dbReference type="Proteomes" id="UP001596189"/>
    </source>
</evidence>
<keyword evidence="5 9" id="KW-0653">Protein transport</keyword>
<keyword evidence="4 9" id="KW-0812">Transmembrane</keyword>
<evidence type="ECO:0000256" key="1">
    <source>
        <dbReference type="ARBA" id="ARBA00004167"/>
    </source>
</evidence>
<evidence type="ECO:0000256" key="10">
    <source>
        <dbReference type="SAM" id="MobiDB-lite"/>
    </source>
</evidence>
<evidence type="ECO:0000256" key="9">
    <source>
        <dbReference type="HAMAP-Rule" id="MF_00237"/>
    </source>
</evidence>
<evidence type="ECO:0000256" key="4">
    <source>
        <dbReference type="ARBA" id="ARBA00022692"/>
    </source>
</evidence>
<evidence type="ECO:0000256" key="7">
    <source>
        <dbReference type="ARBA" id="ARBA00023010"/>
    </source>
</evidence>
<dbReference type="InterPro" id="IPR018448">
    <property type="entry name" value="TatB"/>
</dbReference>
<keyword evidence="2 9" id="KW-0813">Transport</keyword>
<keyword evidence="12" id="KW-1185">Reference proteome</keyword>
<comment type="subcellular location">
    <subcellularLocation>
        <location evidence="9">Cell membrane</location>
        <topology evidence="9">Single-pass membrane protein</topology>
    </subcellularLocation>
    <subcellularLocation>
        <location evidence="1">Membrane</location>
        <topology evidence="1">Single-pass membrane protein</topology>
    </subcellularLocation>
</comment>
<sequence>MFDINGGEFLILIVVALVILGPERLPQYAAQLGKLVREARGFASKAREQVRAEMGDEFDDVDWKALDPRRYDPRRIVREALLDGDDDPLGLSGWTSDSAPNVPANMRPPQGESDAAAAEPAESDTSVTGTTPRSYDVDAT</sequence>
<protein>
    <recommendedName>
        <fullName evidence="9">Sec-independent protein translocase protein TatB</fullName>
    </recommendedName>
</protein>
<dbReference type="InterPro" id="IPR003369">
    <property type="entry name" value="TatA/B/E"/>
</dbReference>
<keyword evidence="6 9" id="KW-1133">Transmembrane helix</keyword>
<accession>A0ABW1JHZ9</accession>
<keyword evidence="3 9" id="KW-1003">Cell membrane</keyword>
<feature type="region of interest" description="Disordered" evidence="10">
    <location>
        <begin position="82"/>
        <end position="140"/>
    </location>
</feature>
<dbReference type="EMBL" id="JBHSRD010000008">
    <property type="protein sequence ID" value="MFC6008991.1"/>
    <property type="molecule type" value="Genomic_DNA"/>
</dbReference>
<name>A0ABW1JHZ9_9ACTN</name>
<gene>
    <name evidence="9" type="primary">tatB</name>
    <name evidence="11" type="ORF">ACFQDO_17795</name>
</gene>
<dbReference type="PRINTS" id="PR01506">
    <property type="entry name" value="TATBPROTEIN"/>
</dbReference>
<dbReference type="Proteomes" id="UP001596189">
    <property type="component" value="Unassembled WGS sequence"/>
</dbReference>
<organism evidence="11 12">
    <name type="scientific">Angustibacter luteus</name>
    <dbReference type="NCBI Taxonomy" id="658456"/>
    <lineage>
        <taxon>Bacteria</taxon>
        <taxon>Bacillati</taxon>
        <taxon>Actinomycetota</taxon>
        <taxon>Actinomycetes</taxon>
        <taxon>Kineosporiales</taxon>
        <taxon>Kineosporiaceae</taxon>
    </lineage>
</organism>
<evidence type="ECO:0000313" key="11">
    <source>
        <dbReference type="EMBL" id="MFC6008991.1"/>
    </source>
</evidence>
<dbReference type="Gene3D" id="1.20.5.3310">
    <property type="match status" value="1"/>
</dbReference>
<reference evidence="12" key="1">
    <citation type="journal article" date="2019" name="Int. J. Syst. Evol. Microbiol.">
        <title>The Global Catalogue of Microorganisms (GCM) 10K type strain sequencing project: providing services to taxonomists for standard genome sequencing and annotation.</title>
        <authorList>
            <consortium name="The Broad Institute Genomics Platform"/>
            <consortium name="The Broad Institute Genome Sequencing Center for Infectious Disease"/>
            <person name="Wu L."/>
            <person name="Ma J."/>
        </authorList>
    </citation>
    <scope>NUCLEOTIDE SEQUENCE [LARGE SCALE GENOMIC DNA]</scope>
    <source>
        <strain evidence="12">KACC 14249</strain>
    </source>
</reference>